<evidence type="ECO:0000256" key="6">
    <source>
        <dbReference type="ARBA" id="ARBA00023268"/>
    </source>
</evidence>
<gene>
    <name evidence="10" type="ORF">M422DRAFT_211260</name>
</gene>
<evidence type="ECO:0000256" key="5">
    <source>
        <dbReference type="ARBA" id="ARBA00023154"/>
    </source>
</evidence>
<evidence type="ECO:0000256" key="7">
    <source>
        <dbReference type="ARBA" id="ARBA00025744"/>
    </source>
</evidence>
<dbReference type="Pfam" id="PF16653">
    <property type="entry name" value="Sacchrp_dh_C"/>
    <property type="match status" value="1"/>
</dbReference>
<keyword evidence="5" id="KW-0457">Lysine biosynthesis</keyword>
<dbReference type="SUPFAM" id="SSF52283">
    <property type="entry name" value="Formate/glycerate dehydrogenase catalytic domain-like"/>
    <property type="match status" value="1"/>
</dbReference>
<dbReference type="Gene3D" id="3.40.50.720">
    <property type="entry name" value="NAD(P)-binding Rossmann-like Domain"/>
    <property type="match status" value="3"/>
</dbReference>
<protein>
    <submittedName>
        <fullName evidence="10">Uncharacterized protein</fullName>
    </submittedName>
</protein>
<dbReference type="GO" id="GO:0033512">
    <property type="term" value="P:L-lysine catabolic process to acetyl-CoA via saccharopine"/>
    <property type="evidence" value="ECO:0007669"/>
    <property type="project" value="UniProtKB-UniPathway"/>
</dbReference>
<dbReference type="FunFam" id="3.40.50.720:FF:000072">
    <property type="entry name" value="Saccharopine dehydrogenase [NADP(+), L-glutamate-forming]"/>
    <property type="match status" value="1"/>
</dbReference>
<evidence type="ECO:0000256" key="3">
    <source>
        <dbReference type="ARBA" id="ARBA00022857"/>
    </source>
</evidence>
<accession>A0A0C9VJI1</accession>
<feature type="domain" description="Alanine dehydrogenase/pyridine nucleotide transhydrogenase N-terminal" evidence="9">
    <location>
        <begin position="27"/>
        <end position="177"/>
    </location>
</feature>
<keyword evidence="4" id="KW-0560">Oxidoreductase</keyword>
<keyword evidence="6" id="KW-0511">Multifunctional enzyme</keyword>
<dbReference type="InterPro" id="IPR005097">
    <property type="entry name" value="Sacchrp_dh_NADP-bd"/>
</dbReference>
<comment type="pathway">
    <text evidence="1">Amino-acid degradation; L-lysine degradation via saccharopine pathway; glutaryl-CoA from L-lysine: step 1/6.</text>
</comment>
<evidence type="ECO:0000256" key="4">
    <source>
        <dbReference type="ARBA" id="ARBA00023002"/>
    </source>
</evidence>
<proteinExistence type="inferred from homology"/>
<dbReference type="Proteomes" id="UP000054279">
    <property type="component" value="Unassembled WGS sequence"/>
</dbReference>
<dbReference type="PANTHER" id="PTHR11133">
    <property type="entry name" value="SACCHAROPINE DEHYDROGENASE"/>
    <property type="match status" value="1"/>
</dbReference>
<dbReference type="SMART" id="SM01002">
    <property type="entry name" value="AlaDh_PNT_C"/>
    <property type="match status" value="1"/>
</dbReference>
<dbReference type="GO" id="GO:0004753">
    <property type="term" value="F:saccharopine dehydrogenase activity"/>
    <property type="evidence" value="ECO:0007669"/>
    <property type="project" value="TreeGrafter"/>
</dbReference>
<dbReference type="SMART" id="SM01003">
    <property type="entry name" value="AlaDh_PNT_N"/>
    <property type="match status" value="1"/>
</dbReference>
<dbReference type="InterPro" id="IPR036291">
    <property type="entry name" value="NAD(P)-bd_dom_sf"/>
</dbReference>
<dbReference type="Pfam" id="PF05222">
    <property type="entry name" value="AlaDh_PNT_N"/>
    <property type="match status" value="1"/>
</dbReference>
<organism evidence="10 11">
    <name type="scientific">Sphaerobolus stellatus (strain SS14)</name>
    <dbReference type="NCBI Taxonomy" id="990650"/>
    <lineage>
        <taxon>Eukaryota</taxon>
        <taxon>Fungi</taxon>
        <taxon>Dikarya</taxon>
        <taxon>Basidiomycota</taxon>
        <taxon>Agaricomycotina</taxon>
        <taxon>Agaricomycetes</taxon>
        <taxon>Phallomycetidae</taxon>
        <taxon>Geastrales</taxon>
        <taxon>Sphaerobolaceae</taxon>
        <taxon>Sphaerobolus</taxon>
    </lineage>
</organism>
<comment type="similarity">
    <text evidence="7">In the C-terminal section; belongs to the saccharopine dehydrogenase family.</text>
</comment>
<dbReference type="InterPro" id="IPR032095">
    <property type="entry name" value="Sacchrp_dh-like_C"/>
</dbReference>
<dbReference type="InterPro" id="IPR007698">
    <property type="entry name" value="AlaDH/PNT_NAD(H)-bd"/>
</dbReference>
<dbReference type="AlphaFoldDB" id="A0A0C9VJI1"/>
<evidence type="ECO:0000313" key="10">
    <source>
        <dbReference type="EMBL" id="KIJ37526.1"/>
    </source>
</evidence>
<evidence type="ECO:0000259" key="9">
    <source>
        <dbReference type="SMART" id="SM01003"/>
    </source>
</evidence>
<dbReference type="InterPro" id="IPR007886">
    <property type="entry name" value="AlaDH/PNT_N"/>
</dbReference>
<keyword evidence="11" id="KW-1185">Reference proteome</keyword>
<dbReference type="GO" id="GO:0019878">
    <property type="term" value="P:lysine biosynthetic process via aminoadipic acid"/>
    <property type="evidence" value="ECO:0007669"/>
    <property type="project" value="TreeGrafter"/>
</dbReference>
<keyword evidence="5" id="KW-0028">Amino-acid biosynthesis</keyword>
<dbReference type="OrthoDB" id="10059875at2759"/>
<dbReference type="Pfam" id="PF03435">
    <property type="entry name" value="Sacchrp_dh_NADP"/>
    <property type="match status" value="1"/>
</dbReference>
<comment type="pathway">
    <text evidence="2">Amino-acid degradation; L-lysine degradation via saccharopine pathway; glutaryl-CoA from L-lysine: step 2/6.</text>
</comment>
<evidence type="ECO:0000256" key="2">
    <source>
        <dbReference type="ARBA" id="ARBA00004720"/>
    </source>
</evidence>
<name>A0A0C9VJI1_SPHS4</name>
<evidence type="ECO:0000313" key="11">
    <source>
        <dbReference type="Proteomes" id="UP000054279"/>
    </source>
</evidence>
<dbReference type="Gene3D" id="3.30.360.10">
    <property type="entry name" value="Dihydrodipicolinate Reductase, domain 2"/>
    <property type="match status" value="1"/>
</dbReference>
<dbReference type="HOGENOM" id="CLU_005231_0_0_1"/>
<keyword evidence="3" id="KW-0521">NADP</keyword>
<dbReference type="InterPro" id="IPR051168">
    <property type="entry name" value="AASS"/>
</dbReference>
<dbReference type="CDD" id="cd12189">
    <property type="entry name" value="LKR_SDH_like"/>
    <property type="match status" value="1"/>
</dbReference>
<dbReference type="EMBL" id="KN837168">
    <property type="protein sequence ID" value="KIJ37526.1"/>
    <property type="molecule type" value="Genomic_DNA"/>
</dbReference>
<dbReference type="SUPFAM" id="SSF51735">
    <property type="entry name" value="NAD(P)-binding Rossmann-fold domains"/>
    <property type="match status" value="1"/>
</dbReference>
<feature type="domain" description="Alanine dehydrogenase/pyridine nucleotide transhydrogenase NAD(H)-binding" evidence="8">
    <location>
        <begin position="217"/>
        <end position="407"/>
    </location>
</feature>
<dbReference type="UniPathway" id="UPA00868">
    <property type="reaction ID" value="UER00835"/>
</dbReference>
<dbReference type="GO" id="GO:0005737">
    <property type="term" value="C:cytoplasm"/>
    <property type="evidence" value="ECO:0007669"/>
    <property type="project" value="TreeGrafter"/>
</dbReference>
<sequence length="995" mass="109443">MLTSHRSLSRSSTLTKVVRNAHQLTIGLRKEDSTRLWERRCPLSPAAVEELTKDAGVKVVVQDCDRRVFSTGEFEKAGAHVQEDLSSAHIILGIKEIPLPELKSLSPLSHRQRTHFMFSHTGKGQSYNMPLLSEFVQLDETNDFKKPDRLIDYEFLTDGPAPAGKRVVAFGWFAGATGAVEGLCASAHDFLSFGVASPFLYLPRPYMCRTVEGMRDALRAVGTIISEKGTPAVTGPFVITVTGNGNVATGALSILKELPHALVKPEDLPTLVTSKDTDLKKVYIVHVKAEHYLVSDNNPSSIFDRASYYSRPSEWKSAFHEKIAPYATLLINGAGWQPGFPRLMTNEQLFQVQQRSRNISSYGRFRTVADVSCDVNGGLEFVDRSTTIDSPFYTALPTGAAGIQIMSVDILPSQVPQDASEHFSRCLMPYVRTLIRQYEGNLRTEDTSRLHALDRATIARDGKLQGNFTRLTKPLQEHLHSPTTPETVQGSPQRVLSTFGQQEIRPEIRKKILLLGTGMVARPAVEEFYKRKDVQLIVASNNIAEASYLKTEFPDVIAKEVDLTDISNVESLINEVDIVVSLLPVAFHPTVAKLCIARRKHMVTASYISPVMKELNDSAIQSDVLLLNEIGLDPGIDHCSAISLLRRLRLQNKTVKSFISFCGGLPAPEAADVPLAYKFSWSPRGVLGAALNSARFKLAGQEYNVHGKDLLQSYFPSVPLSKYLKLEGIANRDSLSYAGTYELGPIGQLETILRGTLRYPGFSSLLHSFKRIGLLDTERPLQLQDWSNFASRSLATKFAIRIDDNDLASFCSALSDILDMPKDRLTDLLHALSWLGISPMSKSSPPIPLPTKALPPIDLLTLVLSKQLKYNENEHDMVVLMHELTVSSPLSKSNDPSLSARQLEETHTSTLIAYGTPTSSAMARTVGLPVAFATLSVLDGKVRDRGVCGPTSPEVYESVLEGMEIVGLGMKEAMYIGPGSGLTLERELKSTIGGV</sequence>
<dbReference type="SUPFAM" id="SSF55347">
    <property type="entry name" value="Glyceraldehyde-3-phosphate dehydrogenase-like, C-terminal domain"/>
    <property type="match status" value="1"/>
</dbReference>
<dbReference type="PANTHER" id="PTHR11133:SF22">
    <property type="entry name" value="ALPHA-AMINOADIPIC SEMIALDEHYDE SYNTHASE, MITOCHONDRIAL"/>
    <property type="match status" value="1"/>
</dbReference>
<evidence type="ECO:0000259" key="8">
    <source>
        <dbReference type="SMART" id="SM01002"/>
    </source>
</evidence>
<reference evidence="10 11" key="1">
    <citation type="submission" date="2014-06" db="EMBL/GenBank/DDBJ databases">
        <title>Evolutionary Origins and Diversification of the Mycorrhizal Mutualists.</title>
        <authorList>
            <consortium name="DOE Joint Genome Institute"/>
            <consortium name="Mycorrhizal Genomics Consortium"/>
            <person name="Kohler A."/>
            <person name="Kuo A."/>
            <person name="Nagy L.G."/>
            <person name="Floudas D."/>
            <person name="Copeland A."/>
            <person name="Barry K.W."/>
            <person name="Cichocki N."/>
            <person name="Veneault-Fourrey C."/>
            <person name="LaButti K."/>
            <person name="Lindquist E.A."/>
            <person name="Lipzen A."/>
            <person name="Lundell T."/>
            <person name="Morin E."/>
            <person name="Murat C."/>
            <person name="Riley R."/>
            <person name="Ohm R."/>
            <person name="Sun H."/>
            <person name="Tunlid A."/>
            <person name="Henrissat B."/>
            <person name="Grigoriev I.V."/>
            <person name="Hibbett D.S."/>
            <person name="Martin F."/>
        </authorList>
    </citation>
    <scope>NUCLEOTIDE SEQUENCE [LARGE SCALE GENOMIC DNA]</scope>
    <source>
        <strain evidence="10 11">SS14</strain>
    </source>
</reference>
<evidence type="ECO:0000256" key="1">
    <source>
        <dbReference type="ARBA" id="ARBA00004682"/>
    </source>
</evidence>
<dbReference type="Gene3D" id="1.10.1870.10">
    <property type="entry name" value="Domain 3, Saccharopine reductase"/>
    <property type="match status" value="1"/>
</dbReference>